<dbReference type="Gene3D" id="2.30.110.10">
    <property type="entry name" value="Electron Transport, Fmn-binding Protein, Chain A"/>
    <property type="match status" value="1"/>
</dbReference>
<sequence>MKNIFQHIIDSEQQLRELCGYPNEVVQNKSITVIDRHCRDFIARSPLIFVATSDSSGNCDVSPRGDGEGFVLVVDDKHLVIPERPGNRRFDSLRNLISNPRVGLIFMIPSLEETLRINGRACIVKDPLLLNQMEAHGKTPVLGIGVEVEECYIHCAKAFKRSHLWDNQYWPSKESLPKPAAIIAEHAKHLGVSVDDVAKGLKESYEKRLY</sequence>
<evidence type="ECO:0000313" key="2">
    <source>
        <dbReference type="EMBL" id="QMV40031.1"/>
    </source>
</evidence>
<gene>
    <name evidence="2" type="ORF">FPL14_01555</name>
</gene>
<dbReference type="InterPro" id="IPR011576">
    <property type="entry name" value="Pyridox_Oxase_N"/>
</dbReference>
<accession>A0A7G5BSU7</accession>
<dbReference type="Pfam" id="PF01243">
    <property type="entry name" value="PNPOx_N"/>
    <property type="match status" value="1"/>
</dbReference>
<dbReference type="SUPFAM" id="SSF50475">
    <property type="entry name" value="FMN-binding split barrel"/>
    <property type="match status" value="1"/>
</dbReference>
<dbReference type="RefSeq" id="WP_182301365.1">
    <property type="nucleotide sequence ID" value="NZ_CP041969.1"/>
</dbReference>
<evidence type="ECO:0000313" key="3">
    <source>
        <dbReference type="Proteomes" id="UP000515679"/>
    </source>
</evidence>
<dbReference type="InterPro" id="IPR012349">
    <property type="entry name" value="Split_barrel_FMN-bd"/>
</dbReference>
<feature type="domain" description="Pyridoxamine 5'-phosphate oxidase N-terminal" evidence="1">
    <location>
        <begin position="35"/>
        <end position="155"/>
    </location>
</feature>
<proteinExistence type="predicted"/>
<dbReference type="AlphaFoldDB" id="A0A7G5BSU7"/>
<dbReference type="KEGG" id="cchl:FPL14_01555"/>
<keyword evidence="3" id="KW-1185">Reference proteome</keyword>
<reference evidence="2 3" key="1">
    <citation type="submission" date="2019-07" db="EMBL/GenBank/DDBJ databases">
        <authorList>
            <person name="Kim J.K."/>
            <person name="Cheong H.-M."/>
            <person name="Choi Y."/>
            <person name="Hwang K.J."/>
            <person name="Lee S."/>
            <person name="Choi C."/>
        </authorList>
    </citation>
    <scope>NUCLEOTIDE SEQUENCE [LARGE SCALE GENOMIC DNA]</scope>
    <source>
        <strain evidence="2 3">KS 22</strain>
    </source>
</reference>
<dbReference type="PANTHER" id="PTHR42815">
    <property type="entry name" value="FAD-BINDING, PUTATIVE (AFU_ORTHOLOGUE AFUA_6G07600)-RELATED"/>
    <property type="match status" value="1"/>
</dbReference>
<organism evidence="2 3">
    <name type="scientific">Cohnella cholangitidis</name>
    <dbReference type="NCBI Taxonomy" id="2598458"/>
    <lineage>
        <taxon>Bacteria</taxon>
        <taxon>Bacillati</taxon>
        <taxon>Bacillota</taxon>
        <taxon>Bacilli</taxon>
        <taxon>Bacillales</taxon>
        <taxon>Paenibacillaceae</taxon>
        <taxon>Cohnella</taxon>
    </lineage>
</organism>
<name>A0A7G5BSU7_9BACL</name>
<dbReference type="InterPro" id="IPR024029">
    <property type="entry name" value="Pyridox_Oxase_FMN-dep"/>
</dbReference>
<dbReference type="PANTHER" id="PTHR42815:SF2">
    <property type="entry name" value="FAD-BINDING, PUTATIVE (AFU_ORTHOLOGUE AFUA_6G07600)-RELATED"/>
    <property type="match status" value="1"/>
</dbReference>
<dbReference type="NCBIfam" id="TIGR04025">
    <property type="entry name" value="PPOX_FMN_DR2398"/>
    <property type="match status" value="1"/>
</dbReference>
<dbReference type="Proteomes" id="UP000515679">
    <property type="component" value="Chromosome"/>
</dbReference>
<protein>
    <submittedName>
        <fullName evidence="2">Pyridoxamine 5'-phosphate oxidase family protein</fullName>
    </submittedName>
</protein>
<dbReference type="EMBL" id="CP041969">
    <property type="protein sequence ID" value="QMV40031.1"/>
    <property type="molecule type" value="Genomic_DNA"/>
</dbReference>
<evidence type="ECO:0000259" key="1">
    <source>
        <dbReference type="Pfam" id="PF01243"/>
    </source>
</evidence>